<dbReference type="CDD" id="cd00146">
    <property type="entry name" value="PKD"/>
    <property type="match status" value="3"/>
</dbReference>
<dbReference type="Pfam" id="PF13517">
    <property type="entry name" value="FG-GAP_3"/>
    <property type="match status" value="1"/>
</dbReference>
<dbReference type="InterPro" id="IPR000601">
    <property type="entry name" value="PKD_dom"/>
</dbReference>
<keyword evidence="3" id="KW-1133">Transmembrane helix</keyword>
<dbReference type="NCBIfam" id="TIGR04288">
    <property type="entry name" value="CGP_CTERM"/>
    <property type="match status" value="1"/>
</dbReference>
<dbReference type="Gene3D" id="2.130.10.130">
    <property type="entry name" value="Integrin alpha, N-terminal"/>
    <property type="match status" value="1"/>
</dbReference>
<dbReference type="Pfam" id="PF18911">
    <property type="entry name" value="PKD_4"/>
    <property type="match status" value="3"/>
</dbReference>
<dbReference type="KEGG" id="tbs:A3L01_01760"/>
<evidence type="ECO:0000313" key="6">
    <source>
        <dbReference type="Proteomes" id="UP000250272"/>
    </source>
</evidence>
<dbReference type="InterPro" id="IPR028994">
    <property type="entry name" value="Integrin_alpha_N"/>
</dbReference>
<feature type="domain" description="PKD" evidence="4">
    <location>
        <begin position="671"/>
        <end position="753"/>
    </location>
</feature>
<accession>A0A2Z2ME72</accession>
<dbReference type="AlphaFoldDB" id="A0A2Z2ME72"/>
<dbReference type="RefSeq" id="WP_232460730.1">
    <property type="nucleotide sequence ID" value="NZ_CP015101.1"/>
</dbReference>
<dbReference type="InterPro" id="IPR013783">
    <property type="entry name" value="Ig-like_fold"/>
</dbReference>
<feature type="compositionally biased region" description="Low complexity" evidence="2">
    <location>
        <begin position="931"/>
        <end position="969"/>
    </location>
</feature>
<dbReference type="InterPro" id="IPR022409">
    <property type="entry name" value="PKD/Chitinase_dom"/>
</dbReference>
<dbReference type="SUPFAM" id="SSF69318">
    <property type="entry name" value="Integrin alpha N-terminal domain"/>
    <property type="match status" value="1"/>
</dbReference>
<organism evidence="5 6">
    <name type="scientific">Thermococcus barossii</name>
    <dbReference type="NCBI Taxonomy" id="54077"/>
    <lineage>
        <taxon>Archaea</taxon>
        <taxon>Methanobacteriati</taxon>
        <taxon>Methanobacteriota</taxon>
        <taxon>Thermococci</taxon>
        <taxon>Thermococcales</taxon>
        <taxon>Thermococcaceae</taxon>
        <taxon>Thermococcus</taxon>
    </lineage>
</organism>
<dbReference type="Gene3D" id="2.60.40.10">
    <property type="entry name" value="Immunoglobulins"/>
    <property type="match status" value="3"/>
</dbReference>
<feature type="domain" description="PKD" evidence="4">
    <location>
        <begin position="846"/>
        <end position="926"/>
    </location>
</feature>
<evidence type="ECO:0000256" key="1">
    <source>
        <dbReference type="ARBA" id="ARBA00022729"/>
    </source>
</evidence>
<dbReference type="GeneID" id="33325457"/>
<dbReference type="Proteomes" id="UP000250272">
    <property type="component" value="Chromosome"/>
</dbReference>
<dbReference type="InterPro" id="IPR013517">
    <property type="entry name" value="FG-GAP"/>
</dbReference>
<reference evidence="5 6" key="1">
    <citation type="submission" date="2016-04" db="EMBL/GenBank/DDBJ databases">
        <title>Complete genome sequence of Thermococcus barossii type strain SHCK-94.</title>
        <authorList>
            <person name="Oger P.M."/>
        </authorList>
    </citation>
    <scope>NUCLEOTIDE SEQUENCE [LARGE SCALE GENOMIC DNA]</scope>
    <source>
        <strain evidence="5 6">SHCK-94</strain>
    </source>
</reference>
<feature type="domain" description="PKD" evidence="4">
    <location>
        <begin position="759"/>
        <end position="840"/>
    </location>
</feature>
<keyword evidence="3" id="KW-0472">Membrane</keyword>
<gene>
    <name evidence="5" type="ORF">A3L01_01760</name>
</gene>
<name>A0A2Z2ME72_9EURY</name>
<dbReference type="PANTHER" id="PTHR46580:SF4">
    <property type="entry name" value="ATP_GTP-BINDING PROTEIN"/>
    <property type="match status" value="1"/>
</dbReference>
<dbReference type="SMART" id="SM00089">
    <property type="entry name" value="PKD"/>
    <property type="match status" value="3"/>
</dbReference>
<evidence type="ECO:0000256" key="3">
    <source>
        <dbReference type="SAM" id="Phobius"/>
    </source>
</evidence>
<dbReference type="InterPro" id="IPR035986">
    <property type="entry name" value="PKD_dom_sf"/>
</dbReference>
<feature type="transmembrane region" description="Helical" evidence="3">
    <location>
        <begin position="970"/>
        <end position="990"/>
    </location>
</feature>
<keyword evidence="6" id="KW-1185">Reference proteome</keyword>
<keyword evidence="3" id="KW-0812">Transmembrane</keyword>
<sequence>MNRKTALFIILLLAFSVFTLPGHRVIAEESDLLNGSGGMVIEDDEIIIGDRADYFWAYENESGGLVGKFHTGYEKWDEMAACDVNGDGKAEIIQGDRSTDKIYIYTIAGAELGKRDVNFEAGDDIACGDLTGDGKAEIVHADRNNWIHIFDENLGMLNQFKVDDFADGDSIAVGDLDGDGKAEIVHADVTANTITIYDMNGNVIGSLATNEYFELTSRDETAIGDVNLDGLNELIVATQDSGDYQERGVHIFGFSKNGAQLEGRELATFVIPFQKGDRMAVGDVNADGLEEIVWASQDGHVKVYNIGGELLNGPKGMEAEFSYGAGLAVGDVEGDSIVVGPPRKGRMHVENLVIAVINAPPVDYDAINETGVFYSQFATEHTKATKFSVKATHDIKMSLGMKGVLGNKKVAYTEINLKMSMGIKLQRESGQSYEESITYEMTSDMGDGALYVTTDYDVYEFPIISPPELAVVNGEQQYILVTVPKGPPHVHFQNYRSKLHEIGDINTYPENLNELKNYEPGNLLDTFTMEIGQVGSSYERAVKELSWSKRQNTFNVGVSLGFGGGYNSQTSSFDMKVEGSYGYEKVSTHEVTVSNETSVKVVYGGGISDRSLWYNATGVIYLDSEDGHLVLDFLVPSKGSHYEERSQSPIFINIGLLRINYDVFRLMNKPPECSISASPSSGKLPLEVDFALDLNDPENGSMRWKINFGDGSRAEGNGTEATHIYHEEGSYTAILTVYDPWNANSTCTAGISVGPNEEPTALFSYSPAKVRAGEEVRFTDSSADPDGSVVGWSWNFGDGTTSTDRNPRHTYTNPGSYTVMLTVEDESGLKGSYYKEITVEPQNYPPTADFTFLPKEPKAGEEISFADKSYDRDGSIVGWSWDFGDGSTSSEAEPVHTYSSAGNYTVTLTVRDDMGGEDVRRITVAVGAAESPQTETTSSPAPTTTTPPETTSSTPSGTTSTSSAQPSPTGSGGTCGPGVIIILAALVALWRRH</sequence>
<dbReference type="InterPro" id="IPR027552">
    <property type="entry name" value="CGP_CTERM"/>
</dbReference>
<keyword evidence="1" id="KW-0732">Signal</keyword>
<protein>
    <recommendedName>
        <fullName evidence="4">PKD domain-containing protein</fullName>
    </recommendedName>
</protein>
<evidence type="ECO:0000256" key="2">
    <source>
        <dbReference type="SAM" id="MobiDB-lite"/>
    </source>
</evidence>
<dbReference type="SUPFAM" id="SSF49299">
    <property type="entry name" value="PKD domain"/>
    <property type="match status" value="3"/>
</dbReference>
<dbReference type="PROSITE" id="PS50093">
    <property type="entry name" value="PKD"/>
    <property type="match status" value="3"/>
</dbReference>
<dbReference type="FunFam" id="2.60.40.10:FF:000270">
    <property type="entry name" value="Cell surface protein"/>
    <property type="match status" value="2"/>
</dbReference>
<proteinExistence type="predicted"/>
<evidence type="ECO:0000259" key="4">
    <source>
        <dbReference type="PROSITE" id="PS50093"/>
    </source>
</evidence>
<dbReference type="PANTHER" id="PTHR46580">
    <property type="entry name" value="SENSOR KINASE-RELATED"/>
    <property type="match status" value="1"/>
</dbReference>
<dbReference type="EMBL" id="CP015101">
    <property type="protein sequence ID" value="ASJ04156.1"/>
    <property type="molecule type" value="Genomic_DNA"/>
</dbReference>
<evidence type="ECO:0000313" key="5">
    <source>
        <dbReference type="EMBL" id="ASJ04156.1"/>
    </source>
</evidence>
<feature type="region of interest" description="Disordered" evidence="2">
    <location>
        <begin position="925"/>
        <end position="976"/>
    </location>
</feature>